<comment type="caution">
    <text evidence="1">The sequence shown here is derived from an EMBL/GenBank/DDBJ whole genome shotgun (WGS) entry which is preliminary data.</text>
</comment>
<name>A0AAN8FR33_TRICO</name>
<evidence type="ECO:0000313" key="2">
    <source>
        <dbReference type="Proteomes" id="UP001331761"/>
    </source>
</evidence>
<feature type="non-terminal residue" evidence="1">
    <location>
        <position position="1"/>
    </location>
</feature>
<organism evidence="1 2">
    <name type="scientific">Trichostrongylus colubriformis</name>
    <name type="common">Black scour worm</name>
    <dbReference type="NCBI Taxonomy" id="6319"/>
    <lineage>
        <taxon>Eukaryota</taxon>
        <taxon>Metazoa</taxon>
        <taxon>Ecdysozoa</taxon>
        <taxon>Nematoda</taxon>
        <taxon>Chromadorea</taxon>
        <taxon>Rhabditida</taxon>
        <taxon>Rhabditina</taxon>
        <taxon>Rhabditomorpha</taxon>
        <taxon>Strongyloidea</taxon>
        <taxon>Trichostrongylidae</taxon>
        <taxon>Trichostrongylus</taxon>
    </lineage>
</organism>
<evidence type="ECO:0000313" key="1">
    <source>
        <dbReference type="EMBL" id="KAK5981744.1"/>
    </source>
</evidence>
<reference evidence="1 2" key="1">
    <citation type="submission" date="2019-10" db="EMBL/GenBank/DDBJ databases">
        <title>Assembly and Annotation for the nematode Trichostrongylus colubriformis.</title>
        <authorList>
            <person name="Martin J."/>
        </authorList>
    </citation>
    <scope>NUCLEOTIDE SEQUENCE [LARGE SCALE GENOMIC DNA]</scope>
    <source>
        <strain evidence="1">G859</strain>
        <tissue evidence="1">Whole worm</tissue>
    </source>
</reference>
<dbReference type="EMBL" id="WIXE01005931">
    <property type="protein sequence ID" value="KAK5981744.1"/>
    <property type="molecule type" value="Genomic_DNA"/>
</dbReference>
<sequence length="76" mass="8378">VCSSDATPELESRMDLAIDCGLAGLSVQDVAEKHQRVEAASYDSRRDQLTVVVASSSRNVSKLLRDISQSMSYKFR</sequence>
<protein>
    <submittedName>
        <fullName evidence="1">Uncharacterized protein</fullName>
    </submittedName>
</protein>
<dbReference type="AlphaFoldDB" id="A0AAN8FR33"/>
<accession>A0AAN8FR33</accession>
<dbReference type="Proteomes" id="UP001331761">
    <property type="component" value="Unassembled WGS sequence"/>
</dbReference>
<gene>
    <name evidence="1" type="ORF">GCK32_022252</name>
</gene>
<keyword evidence="2" id="KW-1185">Reference proteome</keyword>
<proteinExistence type="predicted"/>